<dbReference type="Pfam" id="PF21088">
    <property type="entry name" value="MS_channel_1st"/>
    <property type="match status" value="1"/>
</dbReference>
<feature type="transmembrane region" description="Helical" evidence="7">
    <location>
        <begin position="135"/>
        <end position="156"/>
    </location>
</feature>
<evidence type="ECO:0000259" key="8">
    <source>
        <dbReference type="Pfam" id="PF00924"/>
    </source>
</evidence>
<evidence type="ECO:0000313" key="12">
    <source>
        <dbReference type="Proteomes" id="UP000323994"/>
    </source>
</evidence>
<dbReference type="SUPFAM" id="SSF50182">
    <property type="entry name" value="Sm-like ribonucleoproteins"/>
    <property type="match status" value="1"/>
</dbReference>
<feature type="transmembrane region" description="Helical" evidence="7">
    <location>
        <begin position="189"/>
        <end position="206"/>
    </location>
</feature>
<dbReference type="InterPro" id="IPR011014">
    <property type="entry name" value="MscS_channel_TM-2"/>
</dbReference>
<dbReference type="PANTHER" id="PTHR30347:SF1">
    <property type="entry name" value="MECHANOSENSITIVE CHANNEL MSCK"/>
    <property type="match status" value="1"/>
</dbReference>
<dbReference type="GO" id="GO:0008381">
    <property type="term" value="F:mechanosensitive monoatomic ion channel activity"/>
    <property type="evidence" value="ECO:0007669"/>
    <property type="project" value="UniProtKB-ARBA"/>
</dbReference>
<evidence type="ECO:0000256" key="2">
    <source>
        <dbReference type="ARBA" id="ARBA00008017"/>
    </source>
</evidence>
<feature type="transmembrane region" description="Helical" evidence="7">
    <location>
        <begin position="304"/>
        <end position="331"/>
    </location>
</feature>
<accession>A0A5M8Q9Q6</accession>
<dbReference type="SUPFAM" id="SSF82861">
    <property type="entry name" value="Mechanosensitive channel protein MscS (YggB), transmembrane region"/>
    <property type="match status" value="1"/>
</dbReference>
<feature type="domain" description="Mechanosensitive ion channel MscS" evidence="8">
    <location>
        <begin position="318"/>
        <end position="384"/>
    </location>
</feature>
<keyword evidence="12" id="KW-1185">Reference proteome</keyword>
<dbReference type="SUPFAM" id="SSF82689">
    <property type="entry name" value="Mechanosensitive channel protein MscS (YggB), C-terminal domain"/>
    <property type="match status" value="1"/>
</dbReference>
<keyword evidence="6 7" id="KW-0472">Membrane</keyword>
<dbReference type="Pfam" id="PF21082">
    <property type="entry name" value="MS_channel_3rd"/>
    <property type="match status" value="1"/>
</dbReference>
<feature type="transmembrane region" description="Helical" evidence="7">
    <location>
        <begin position="73"/>
        <end position="93"/>
    </location>
</feature>
<protein>
    <submittedName>
        <fullName evidence="11">Mechanosensitive ion channel</fullName>
    </submittedName>
</protein>
<dbReference type="EMBL" id="VBSN01000073">
    <property type="protein sequence ID" value="KAA6431576.1"/>
    <property type="molecule type" value="Genomic_DNA"/>
</dbReference>
<evidence type="ECO:0000256" key="4">
    <source>
        <dbReference type="ARBA" id="ARBA00022692"/>
    </source>
</evidence>
<evidence type="ECO:0000256" key="7">
    <source>
        <dbReference type="SAM" id="Phobius"/>
    </source>
</evidence>
<dbReference type="GO" id="GO:0005886">
    <property type="term" value="C:plasma membrane"/>
    <property type="evidence" value="ECO:0007669"/>
    <property type="project" value="UniProtKB-SubCell"/>
</dbReference>
<feature type="transmembrane region" description="Helical" evidence="7">
    <location>
        <begin position="276"/>
        <end position="298"/>
    </location>
</feature>
<evidence type="ECO:0000256" key="5">
    <source>
        <dbReference type="ARBA" id="ARBA00022989"/>
    </source>
</evidence>
<feature type="transmembrane region" description="Helical" evidence="7">
    <location>
        <begin position="226"/>
        <end position="245"/>
    </location>
</feature>
<name>A0A5M8Q9Q6_9BACT</name>
<feature type="transmembrane region" description="Helical" evidence="7">
    <location>
        <begin position="47"/>
        <end position="67"/>
    </location>
</feature>
<dbReference type="Proteomes" id="UP000323994">
    <property type="component" value="Unassembled WGS sequence"/>
</dbReference>
<evidence type="ECO:0000259" key="10">
    <source>
        <dbReference type="Pfam" id="PF21088"/>
    </source>
</evidence>
<evidence type="ECO:0000259" key="9">
    <source>
        <dbReference type="Pfam" id="PF21082"/>
    </source>
</evidence>
<dbReference type="InterPro" id="IPR049142">
    <property type="entry name" value="MS_channel_1st"/>
</dbReference>
<dbReference type="InterPro" id="IPR010920">
    <property type="entry name" value="LSM_dom_sf"/>
</dbReference>
<dbReference type="OrthoDB" id="9809206at2"/>
<sequence length="476" mass="53259">MLATFIVLLNLTPLFEPRAPSIYIELNQFLLLMTLTVFFLKMLPPNHLMWWFSVLILYVLVIFSNVIVDASFFLRFLLIGLNVGSILFGIRFYRKLKEVKLEERFIKPILIIYVLLNISAVFLNALGRVTLAKTFNITAISGLIQILSLGVFVHVLTEAMELQIKVSSCSNGIFSRINAQKTRISFQKAMTVISVVLWLLVFFINLNIIDPVFGFLSGILEKPRNFGSITFTLGNVLIFSLILWMSNNLQKNISLFFSGPEVSFTEESVHKGSKLALIRLVIIVIGFLFAITASGVPLDKITVLLGALGVGIGLGMQNIVNNFVSGIILIFEKPFTIGDYIELADKKGKVMDIGIRSSRMLTPQGSSVIIPNGDLLSGRLVNYTTSNARLKSEVVFKINIDSDLEAAKKIINDIIDEAEGIVKKAPRQILFSAISADNVELKIMVWLNDVYSETAFKSYVLEQILIRFKKSEIKVM</sequence>
<gene>
    <name evidence="11" type="ORF">FEM33_25045</name>
</gene>
<dbReference type="Pfam" id="PF00924">
    <property type="entry name" value="MS_channel_2nd"/>
    <property type="match status" value="1"/>
</dbReference>
<evidence type="ECO:0000256" key="3">
    <source>
        <dbReference type="ARBA" id="ARBA00022475"/>
    </source>
</evidence>
<organism evidence="11 12">
    <name type="scientific">Dyadobacter flavalbus</name>
    <dbReference type="NCBI Taxonomy" id="2579942"/>
    <lineage>
        <taxon>Bacteria</taxon>
        <taxon>Pseudomonadati</taxon>
        <taxon>Bacteroidota</taxon>
        <taxon>Cytophagia</taxon>
        <taxon>Cytophagales</taxon>
        <taxon>Spirosomataceae</taxon>
        <taxon>Dyadobacter</taxon>
    </lineage>
</organism>
<evidence type="ECO:0000256" key="6">
    <source>
        <dbReference type="ARBA" id="ARBA00023136"/>
    </source>
</evidence>
<evidence type="ECO:0000313" key="11">
    <source>
        <dbReference type="EMBL" id="KAA6431576.1"/>
    </source>
</evidence>
<reference evidence="11 12" key="1">
    <citation type="submission" date="2019-05" db="EMBL/GenBank/DDBJ databases">
        <authorList>
            <person name="Qu J.-H."/>
        </authorList>
    </citation>
    <scope>NUCLEOTIDE SEQUENCE [LARGE SCALE GENOMIC DNA]</scope>
    <source>
        <strain evidence="11 12">NS28</strain>
    </source>
</reference>
<feature type="domain" description="Mechanosensitive ion channel MscS C-terminal" evidence="9">
    <location>
        <begin position="393"/>
        <end position="474"/>
    </location>
</feature>
<dbReference type="InterPro" id="IPR049278">
    <property type="entry name" value="MS_channel_C"/>
</dbReference>
<feature type="domain" description="Mechanosensitive ion channel transmembrane helices 2/3" evidence="10">
    <location>
        <begin position="277"/>
        <end position="317"/>
    </location>
</feature>
<dbReference type="InterPro" id="IPR011066">
    <property type="entry name" value="MscS_channel_C_sf"/>
</dbReference>
<dbReference type="RefSeq" id="WP_139014705.1">
    <property type="nucleotide sequence ID" value="NZ_VBSN01000073.1"/>
</dbReference>
<dbReference type="AlphaFoldDB" id="A0A5M8Q9Q6"/>
<dbReference type="Gene3D" id="3.30.70.100">
    <property type="match status" value="1"/>
</dbReference>
<dbReference type="InterPro" id="IPR023408">
    <property type="entry name" value="MscS_beta-dom_sf"/>
</dbReference>
<keyword evidence="3" id="KW-1003">Cell membrane</keyword>
<dbReference type="InterPro" id="IPR052702">
    <property type="entry name" value="MscS-like_channel"/>
</dbReference>
<comment type="caution">
    <text evidence="11">The sequence shown here is derived from an EMBL/GenBank/DDBJ whole genome shotgun (WGS) entry which is preliminary data.</text>
</comment>
<evidence type="ECO:0000256" key="1">
    <source>
        <dbReference type="ARBA" id="ARBA00004651"/>
    </source>
</evidence>
<keyword evidence="4 7" id="KW-0812">Transmembrane</keyword>
<feature type="transmembrane region" description="Helical" evidence="7">
    <location>
        <begin position="105"/>
        <end position="123"/>
    </location>
</feature>
<proteinExistence type="inferred from homology"/>
<comment type="subcellular location">
    <subcellularLocation>
        <location evidence="1">Cell membrane</location>
        <topology evidence="1">Multi-pass membrane protein</topology>
    </subcellularLocation>
</comment>
<comment type="similarity">
    <text evidence="2">Belongs to the MscS (TC 1.A.23) family.</text>
</comment>
<keyword evidence="5 7" id="KW-1133">Transmembrane helix</keyword>
<dbReference type="InterPro" id="IPR006685">
    <property type="entry name" value="MscS_channel_2nd"/>
</dbReference>
<feature type="transmembrane region" description="Helical" evidence="7">
    <location>
        <begin position="20"/>
        <end position="40"/>
    </location>
</feature>
<dbReference type="Gene3D" id="2.30.30.60">
    <property type="match status" value="1"/>
</dbReference>
<dbReference type="PANTHER" id="PTHR30347">
    <property type="entry name" value="POTASSIUM CHANNEL RELATED"/>
    <property type="match status" value="1"/>
</dbReference>
<dbReference type="Gene3D" id="1.10.287.1260">
    <property type="match status" value="1"/>
</dbReference>